<name>A0A218XCJ5_PUNGR</name>
<organism evidence="2 3">
    <name type="scientific">Punica granatum</name>
    <name type="common">Pomegranate</name>
    <dbReference type="NCBI Taxonomy" id="22663"/>
    <lineage>
        <taxon>Eukaryota</taxon>
        <taxon>Viridiplantae</taxon>
        <taxon>Streptophyta</taxon>
        <taxon>Embryophyta</taxon>
        <taxon>Tracheophyta</taxon>
        <taxon>Spermatophyta</taxon>
        <taxon>Magnoliopsida</taxon>
        <taxon>eudicotyledons</taxon>
        <taxon>Gunneridae</taxon>
        <taxon>Pentapetalae</taxon>
        <taxon>rosids</taxon>
        <taxon>malvids</taxon>
        <taxon>Myrtales</taxon>
        <taxon>Lythraceae</taxon>
        <taxon>Punica</taxon>
    </lineage>
</organism>
<proteinExistence type="predicted"/>
<evidence type="ECO:0000313" key="2">
    <source>
        <dbReference type="EMBL" id="OWM82436.1"/>
    </source>
</evidence>
<feature type="region of interest" description="Disordered" evidence="1">
    <location>
        <begin position="1"/>
        <end position="41"/>
    </location>
</feature>
<sequence length="75" mass="8084">MGALTAHPAESSLTERLPQANLGLTDTAENPRNRKEEEGDGLWSFVTREEGGKRRRIEAVGCAARGGLKNGPKHS</sequence>
<comment type="caution">
    <text evidence="2">The sequence shown here is derived from an EMBL/GenBank/DDBJ whole genome shotgun (WGS) entry which is preliminary data.</text>
</comment>
<evidence type="ECO:0000256" key="1">
    <source>
        <dbReference type="SAM" id="MobiDB-lite"/>
    </source>
</evidence>
<evidence type="ECO:0000313" key="3">
    <source>
        <dbReference type="Proteomes" id="UP000197138"/>
    </source>
</evidence>
<accession>A0A218XCJ5</accession>
<reference evidence="3" key="1">
    <citation type="journal article" date="2017" name="Plant J.">
        <title>The pomegranate (Punica granatum L.) genome and the genomics of punicalagin biosynthesis.</title>
        <authorList>
            <person name="Qin G."/>
            <person name="Xu C."/>
            <person name="Ming R."/>
            <person name="Tang H."/>
            <person name="Guyot R."/>
            <person name="Kramer E.M."/>
            <person name="Hu Y."/>
            <person name="Yi X."/>
            <person name="Qi Y."/>
            <person name="Xu X."/>
            <person name="Gao Z."/>
            <person name="Pan H."/>
            <person name="Jian J."/>
            <person name="Tian Y."/>
            <person name="Yue Z."/>
            <person name="Xu Y."/>
        </authorList>
    </citation>
    <scope>NUCLEOTIDE SEQUENCE [LARGE SCALE GENOMIC DNA]</scope>
    <source>
        <strain evidence="3">cv. Dabenzi</strain>
    </source>
</reference>
<protein>
    <submittedName>
        <fullName evidence="2">Uncharacterized protein</fullName>
    </submittedName>
</protein>
<dbReference type="AlphaFoldDB" id="A0A218XCJ5"/>
<dbReference type="Proteomes" id="UP000197138">
    <property type="component" value="Unassembled WGS sequence"/>
</dbReference>
<dbReference type="EMBL" id="MTKT01002011">
    <property type="protein sequence ID" value="OWM82436.1"/>
    <property type="molecule type" value="Genomic_DNA"/>
</dbReference>
<gene>
    <name evidence="2" type="ORF">CDL15_Pgr002010</name>
</gene>